<dbReference type="EMBL" id="JBBXMP010000121">
    <property type="protein sequence ID" value="KAL0061863.1"/>
    <property type="molecule type" value="Genomic_DNA"/>
</dbReference>
<accession>A0ABR2ZMB9</accession>
<keyword evidence="1" id="KW-0732">Signal</keyword>
<organism evidence="2 3">
    <name type="scientific">Marasmius tenuissimus</name>
    <dbReference type="NCBI Taxonomy" id="585030"/>
    <lineage>
        <taxon>Eukaryota</taxon>
        <taxon>Fungi</taxon>
        <taxon>Dikarya</taxon>
        <taxon>Basidiomycota</taxon>
        <taxon>Agaricomycotina</taxon>
        <taxon>Agaricomycetes</taxon>
        <taxon>Agaricomycetidae</taxon>
        <taxon>Agaricales</taxon>
        <taxon>Marasmiineae</taxon>
        <taxon>Marasmiaceae</taxon>
        <taxon>Marasmius</taxon>
    </lineage>
</organism>
<evidence type="ECO:0000313" key="2">
    <source>
        <dbReference type="EMBL" id="KAL0061863.1"/>
    </source>
</evidence>
<reference evidence="2 3" key="1">
    <citation type="submission" date="2024-05" db="EMBL/GenBank/DDBJ databases">
        <title>A draft genome resource for the thread blight pathogen Marasmius tenuissimus strain MS-2.</title>
        <authorList>
            <person name="Yulfo-Soto G.E."/>
            <person name="Baruah I.K."/>
            <person name="Amoako-Attah I."/>
            <person name="Bukari Y."/>
            <person name="Meinhardt L.W."/>
            <person name="Bailey B.A."/>
            <person name="Cohen S.P."/>
        </authorList>
    </citation>
    <scope>NUCLEOTIDE SEQUENCE [LARGE SCALE GENOMIC DNA]</scope>
    <source>
        <strain evidence="2 3">MS-2</strain>
    </source>
</reference>
<dbReference type="Proteomes" id="UP001437256">
    <property type="component" value="Unassembled WGS sequence"/>
</dbReference>
<feature type="chain" id="PRO_5046734481" description="Malate dehydrogenase" evidence="1">
    <location>
        <begin position="22"/>
        <end position="203"/>
    </location>
</feature>
<name>A0ABR2ZMB9_9AGAR</name>
<dbReference type="PANTHER" id="PTHR35567">
    <property type="entry name" value="MALATE DEHYDROGENASE (AFU_ORTHOLOGUE AFUA_2G13800)"/>
    <property type="match status" value="1"/>
</dbReference>
<dbReference type="Pfam" id="PF11937">
    <property type="entry name" value="DUF3455"/>
    <property type="match status" value="1"/>
</dbReference>
<evidence type="ECO:0000313" key="3">
    <source>
        <dbReference type="Proteomes" id="UP001437256"/>
    </source>
</evidence>
<evidence type="ECO:0008006" key="4">
    <source>
        <dbReference type="Google" id="ProtNLM"/>
    </source>
</evidence>
<protein>
    <recommendedName>
        <fullName evidence="4">Malate dehydrogenase</fullName>
    </recommendedName>
</protein>
<dbReference type="InterPro" id="IPR021851">
    <property type="entry name" value="DUF3455"/>
</dbReference>
<comment type="caution">
    <text evidence="2">The sequence shown here is derived from an EMBL/GenBank/DDBJ whole genome shotgun (WGS) entry which is preliminary data.</text>
</comment>
<proteinExistence type="predicted"/>
<feature type="signal peptide" evidence="1">
    <location>
        <begin position="1"/>
        <end position="21"/>
    </location>
</feature>
<dbReference type="PANTHER" id="PTHR35567:SF1">
    <property type="entry name" value="CONSERVED FUNGAL PROTEIN (AFU_ORTHOLOGUE AFUA_1G14230)"/>
    <property type="match status" value="1"/>
</dbReference>
<sequence length="203" mass="20641">MLKLFLLSLAVFALGSPAAQLAPGKCDVSNAKVPTGSLPAQTSPTKHIAFGMGTQNYTCSAAGTYASAGAVASLFDVSCFYPKTAGAAPTINASSGPMGQHYFITNPVNASAGASPKWDFASSYGDPNAFVVAAKVAGVPATAMPTFNVDWLKLSGMSGQGGFASEIYRTHTFGGQPPSSCTAGSGPITVPYLAVYWFTGGSF</sequence>
<evidence type="ECO:0000256" key="1">
    <source>
        <dbReference type="SAM" id="SignalP"/>
    </source>
</evidence>
<gene>
    <name evidence="2" type="ORF">AAF712_011305</name>
</gene>
<keyword evidence="3" id="KW-1185">Reference proteome</keyword>